<dbReference type="Proteomes" id="UP001162881">
    <property type="component" value="Unassembled WGS sequence"/>
</dbReference>
<feature type="domain" description="Fido" evidence="1">
    <location>
        <begin position="7"/>
        <end position="129"/>
    </location>
</feature>
<dbReference type="RefSeq" id="WP_244023353.1">
    <property type="nucleotide sequence ID" value="NZ_JALHLF010000106.1"/>
</dbReference>
<comment type="caution">
    <text evidence="2">The sequence shown here is derived from an EMBL/GenBank/DDBJ whole genome shotgun (WGS) entry which is preliminary data.</text>
</comment>
<dbReference type="PANTHER" id="PTHR39426:SF1">
    <property type="entry name" value="HOMOLOGY TO DEATH-ON-CURING PROTEIN OF PHAGE P1"/>
    <property type="match status" value="1"/>
</dbReference>
<gene>
    <name evidence="2" type="ORF">MTR62_17540</name>
</gene>
<evidence type="ECO:0000313" key="3">
    <source>
        <dbReference type="Proteomes" id="UP001162881"/>
    </source>
</evidence>
<dbReference type="PIRSF" id="PIRSF018297">
    <property type="entry name" value="Doc"/>
    <property type="match status" value="1"/>
</dbReference>
<protein>
    <submittedName>
        <fullName evidence="2">Type II toxin-antitoxin system death-on-curing family toxin</fullName>
    </submittedName>
</protein>
<reference evidence="2" key="1">
    <citation type="submission" date="2022-03" db="EMBL/GenBank/DDBJ databases">
        <title>Identification of a novel bacterium isolated from mangrove sediments.</title>
        <authorList>
            <person name="Pan X."/>
        </authorList>
    </citation>
    <scope>NUCLEOTIDE SEQUENCE</scope>
    <source>
        <strain evidence="2">B1949</strain>
    </source>
</reference>
<organism evidence="2 3">
    <name type="scientific">Novosphingobium organovorum</name>
    <dbReference type="NCBI Taxonomy" id="2930092"/>
    <lineage>
        <taxon>Bacteria</taxon>
        <taxon>Pseudomonadati</taxon>
        <taxon>Pseudomonadota</taxon>
        <taxon>Alphaproteobacteria</taxon>
        <taxon>Sphingomonadales</taxon>
        <taxon>Sphingomonadaceae</taxon>
        <taxon>Novosphingobium</taxon>
    </lineage>
</organism>
<dbReference type="EMBL" id="JALHLF010000106">
    <property type="protein sequence ID" value="MCJ2184480.1"/>
    <property type="molecule type" value="Genomic_DNA"/>
</dbReference>
<keyword evidence="3" id="KW-1185">Reference proteome</keyword>
<dbReference type="Pfam" id="PF02661">
    <property type="entry name" value="Fic"/>
    <property type="match status" value="1"/>
</dbReference>
<dbReference type="InterPro" id="IPR003812">
    <property type="entry name" value="Fido"/>
</dbReference>
<dbReference type="PROSITE" id="PS51459">
    <property type="entry name" value="FIDO"/>
    <property type="match status" value="1"/>
</dbReference>
<dbReference type="InterPro" id="IPR006440">
    <property type="entry name" value="Doc"/>
</dbReference>
<evidence type="ECO:0000313" key="2">
    <source>
        <dbReference type="EMBL" id="MCJ2184480.1"/>
    </source>
</evidence>
<dbReference type="Gene3D" id="1.20.120.1870">
    <property type="entry name" value="Fic/DOC protein, Fido domain"/>
    <property type="match status" value="1"/>
</dbReference>
<sequence>MSEPYWIDADQVVEIHEEQIELYGGPHGVRDLTLVESAVDRPRTLYHYEGEEDVLVLGVRLGLSIADNHGFIDGNKRAGAFAMLEFFAINGYGLDMPNDETLGQLFKAAVAGEIRESDLVAELDQYLVETAED</sequence>
<accession>A0ABT0BHD5</accession>
<dbReference type="PANTHER" id="PTHR39426">
    <property type="entry name" value="HOMOLOGY TO DEATH-ON-CURING PROTEIN OF PHAGE P1"/>
    <property type="match status" value="1"/>
</dbReference>
<proteinExistence type="predicted"/>
<evidence type="ECO:0000259" key="1">
    <source>
        <dbReference type="PROSITE" id="PS51459"/>
    </source>
</evidence>
<dbReference type="NCBIfam" id="TIGR01550">
    <property type="entry name" value="DOC_P1"/>
    <property type="match status" value="1"/>
</dbReference>
<name>A0ABT0BHD5_9SPHN</name>
<dbReference type="InterPro" id="IPR053737">
    <property type="entry name" value="Type_II_TA_Toxin"/>
</dbReference>